<evidence type="ECO:0000256" key="6">
    <source>
        <dbReference type="ARBA" id="ARBA00023239"/>
    </source>
</evidence>
<evidence type="ECO:0000256" key="2">
    <source>
        <dbReference type="ARBA" id="ARBA00022692"/>
    </source>
</evidence>
<proteinExistence type="inferred from homology"/>
<keyword evidence="4" id="KW-1133">Transmembrane helix</keyword>
<dbReference type="PROSITE" id="PS50125">
    <property type="entry name" value="GUANYLATE_CYCLASE_2"/>
    <property type="match status" value="1"/>
</dbReference>
<evidence type="ECO:0000256" key="7">
    <source>
        <dbReference type="RuleBase" id="RU000405"/>
    </source>
</evidence>
<keyword evidence="5" id="KW-0472">Membrane</keyword>
<dbReference type="PANTHER" id="PTHR11920:SF335">
    <property type="entry name" value="GUANYLATE CYCLASE"/>
    <property type="match status" value="1"/>
</dbReference>
<dbReference type="SMART" id="SM00044">
    <property type="entry name" value="CYCc"/>
    <property type="match status" value="1"/>
</dbReference>
<keyword evidence="12" id="KW-1185">Reference proteome</keyword>
<keyword evidence="3" id="KW-0547">Nucleotide-binding</keyword>
<dbReference type="GO" id="GO:0001653">
    <property type="term" value="F:peptide receptor activity"/>
    <property type="evidence" value="ECO:0007669"/>
    <property type="project" value="TreeGrafter"/>
</dbReference>
<feature type="compositionally biased region" description="Low complexity" evidence="8">
    <location>
        <begin position="2078"/>
        <end position="2092"/>
    </location>
</feature>
<feature type="compositionally biased region" description="Low complexity" evidence="8">
    <location>
        <begin position="866"/>
        <end position="878"/>
    </location>
</feature>
<gene>
    <name evidence="11" type="ORF">HXX76_006335</name>
</gene>
<evidence type="ECO:0000256" key="5">
    <source>
        <dbReference type="ARBA" id="ARBA00023136"/>
    </source>
</evidence>
<feature type="compositionally biased region" description="Polar residues" evidence="8">
    <location>
        <begin position="911"/>
        <end position="921"/>
    </location>
</feature>
<evidence type="ECO:0000256" key="4">
    <source>
        <dbReference type="ARBA" id="ARBA00022989"/>
    </source>
</evidence>
<dbReference type="InterPro" id="IPR018297">
    <property type="entry name" value="A/G_cyclase_CS"/>
</dbReference>
<evidence type="ECO:0000256" key="3">
    <source>
        <dbReference type="ARBA" id="ARBA00022741"/>
    </source>
</evidence>
<dbReference type="InterPro" id="IPR001054">
    <property type="entry name" value="A/G_cyclase"/>
</dbReference>
<feature type="region of interest" description="Disordered" evidence="8">
    <location>
        <begin position="1278"/>
        <end position="1314"/>
    </location>
</feature>
<evidence type="ECO:0000256" key="9">
    <source>
        <dbReference type="SAM" id="SignalP"/>
    </source>
</evidence>
<feature type="compositionally biased region" description="Gly residues" evidence="8">
    <location>
        <begin position="2143"/>
        <end position="2152"/>
    </location>
</feature>
<dbReference type="EMBL" id="JAEHOC010000012">
    <property type="protein sequence ID" value="KAG2436813.1"/>
    <property type="molecule type" value="Genomic_DNA"/>
</dbReference>
<feature type="signal peptide" evidence="9">
    <location>
        <begin position="1"/>
        <end position="32"/>
    </location>
</feature>
<dbReference type="GO" id="GO:0005886">
    <property type="term" value="C:plasma membrane"/>
    <property type="evidence" value="ECO:0007669"/>
    <property type="project" value="TreeGrafter"/>
</dbReference>
<evidence type="ECO:0000256" key="1">
    <source>
        <dbReference type="ARBA" id="ARBA00004370"/>
    </source>
</evidence>
<name>A0A835W4C0_CHLIN</name>
<dbReference type="Proteomes" id="UP000650467">
    <property type="component" value="Unassembled WGS sequence"/>
</dbReference>
<feature type="compositionally biased region" description="Polar residues" evidence="8">
    <location>
        <begin position="973"/>
        <end position="985"/>
    </location>
</feature>
<feature type="domain" description="Guanylate cyclase" evidence="10">
    <location>
        <begin position="2285"/>
        <end position="2413"/>
    </location>
</feature>
<feature type="region of interest" description="Disordered" evidence="8">
    <location>
        <begin position="911"/>
        <end position="992"/>
    </location>
</feature>
<evidence type="ECO:0000256" key="8">
    <source>
        <dbReference type="SAM" id="MobiDB-lite"/>
    </source>
</evidence>
<dbReference type="GO" id="GO:0004016">
    <property type="term" value="F:adenylate cyclase activity"/>
    <property type="evidence" value="ECO:0007669"/>
    <property type="project" value="TreeGrafter"/>
</dbReference>
<feature type="region of interest" description="Disordered" evidence="8">
    <location>
        <begin position="137"/>
        <end position="165"/>
    </location>
</feature>
<dbReference type="Pfam" id="PF00211">
    <property type="entry name" value="Guanylate_cyc"/>
    <property type="match status" value="1"/>
</dbReference>
<dbReference type="GO" id="GO:0007168">
    <property type="term" value="P:receptor guanylyl cyclase signaling pathway"/>
    <property type="evidence" value="ECO:0007669"/>
    <property type="project" value="TreeGrafter"/>
</dbReference>
<dbReference type="FunFam" id="3.30.70.1230:FF:000059">
    <property type="entry name" value="Guanylate cyclase"/>
    <property type="match status" value="1"/>
</dbReference>
<feature type="region of interest" description="Disordered" evidence="8">
    <location>
        <begin position="859"/>
        <end position="897"/>
    </location>
</feature>
<dbReference type="PANTHER" id="PTHR11920">
    <property type="entry name" value="GUANYLYL CYCLASE"/>
    <property type="match status" value="1"/>
</dbReference>
<feature type="region of interest" description="Disordered" evidence="8">
    <location>
        <begin position="805"/>
        <end position="837"/>
    </location>
</feature>
<feature type="compositionally biased region" description="Polar residues" evidence="8">
    <location>
        <begin position="941"/>
        <end position="953"/>
    </location>
</feature>
<feature type="region of interest" description="Disordered" evidence="8">
    <location>
        <begin position="2163"/>
        <end position="2217"/>
    </location>
</feature>
<comment type="subcellular location">
    <subcellularLocation>
        <location evidence="1">Membrane</location>
    </subcellularLocation>
</comment>
<feature type="compositionally biased region" description="Gly residues" evidence="8">
    <location>
        <begin position="2195"/>
        <end position="2205"/>
    </location>
</feature>
<feature type="region of interest" description="Disordered" evidence="8">
    <location>
        <begin position="2136"/>
        <end position="2155"/>
    </location>
</feature>
<feature type="region of interest" description="Disordered" evidence="8">
    <location>
        <begin position="2060"/>
        <end position="2099"/>
    </location>
</feature>
<dbReference type="GO" id="GO:0004383">
    <property type="term" value="F:guanylate cyclase activity"/>
    <property type="evidence" value="ECO:0007669"/>
    <property type="project" value="TreeGrafter"/>
</dbReference>
<protein>
    <recommendedName>
        <fullName evidence="10">Guanylate cyclase domain-containing protein</fullName>
    </recommendedName>
</protein>
<dbReference type="Gene3D" id="3.30.70.1230">
    <property type="entry name" value="Nucleotide cyclase"/>
    <property type="match status" value="1"/>
</dbReference>
<dbReference type="SUPFAM" id="SSF55073">
    <property type="entry name" value="Nucleotide cyclase"/>
    <property type="match status" value="1"/>
</dbReference>
<dbReference type="InterPro" id="IPR050401">
    <property type="entry name" value="Cyclic_nucleotide_synthase"/>
</dbReference>
<reference evidence="11" key="1">
    <citation type="journal article" date="2020" name="bioRxiv">
        <title>Comparative genomics of Chlamydomonas.</title>
        <authorList>
            <person name="Craig R.J."/>
            <person name="Hasan A.R."/>
            <person name="Ness R.W."/>
            <person name="Keightley P.D."/>
        </authorList>
    </citation>
    <scope>NUCLEOTIDE SEQUENCE</scope>
    <source>
        <strain evidence="11">SAG 7.73</strain>
    </source>
</reference>
<feature type="compositionally biased region" description="Low complexity" evidence="8">
    <location>
        <begin position="1288"/>
        <end position="1303"/>
    </location>
</feature>
<accession>A0A835W4C0</accession>
<feature type="region of interest" description="Disordered" evidence="8">
    <location>
        <begin position="1059"/>
        <end position="1133"/>
    </location>
</feature>
<keyword evidence="6 7" id="KW-0456">Lyase</keyword>
<feature type="chain" id="PRO_5032594689" description="Guanylate cyclase domain-containing protein" evidence="9">
    <location>
        <begin position="33"/>
        <end position="2488"/>
    </location>
</feature>
<evidence type="ECO:0000259" key="10">
    <source>
        <dbReference type="PROSITE" id="PS50125"/>
    </source>
</evidence>
<dbReference type="CDD" id="cd07302">
    <property type="entry name" value="CHD"/>
    <property type="match status" value="1"/>
</dbReference>
<dbReference type="PROSITE" id="PS00452">
    <property type="entry name" value="GUANYLATE_CYCLASE_1"/>
    <property type="match status" value="1"/>
</dbReference>
<evidence type="ECO:0000313" key="11">
    <source>
        <dbReference type="EMBL" id="KAG2436813.1"/>
    </source>
</evidence>
<dbReference type="OrthoDB" id="539035at2759"/>
<feature type="compositionally biased region" description="Low complexity" evidence="8">
    <location>
        <begin position="814"/>
        <end position="823"/>
    </location>
</feature>
<feature type="region of interest" description="Disordered" evidence="8">
    <location>
        <begin position="1182"/>
        <end position="1201"/>
    </location>
</feature>
<feature type="compositionally biased region" description="Low complexity" evidence="8">
    <location>
        <begin position="922"/>
        <end position="939"/>
    </location>
</feature>
<keyword evidence="9" id="KW-0732">Signal</keyword>
<evidence type="ECO:0000313" key="12">
    <source>
        <dbReference type="Proteomes" id="UP000650467"/>
    </source>
</evidence>
<comment type="caution">
    <text evidence="11">The sequence shown here is derived from an EMBL/GenBank/DDBJ whole genome shotgun (WGS) entry which is preliminary data.</text>
</comment>
<keyword evidence="2" id="KW-0812">Transmembrane</keyword>
<dbReference type="GO" id="GO:0000166">
    <property type="term" value="F:nucleotide binding"/>
    <property type="evidence" value="ECO:0007669"/>
    <property type="project" value="UniProtKB-KW"/>
</dbReference>
<comment type="similarity">
    <text evidence="7">Belongs to the adenylyl cyclase class-4/guanylyl cyclase family.</text>
</comment>
<dbReference type="InterPro" id="IPR029787">
    <property type="entry name" value="Nucleotide_cyclase"/>
</dbReference>
<dbReference type="GO" id="GO:0035556">
    <property type="term" value="P:intracellular signal transduction"/>
    <property type="evidence" value="ECO:0007669"/>
    <property type="project" value="InterPro"/>
</dbReference>
<organism evidence="11 12">
    <name type="scientific">Chlamydomonas incerta</name>
    <dbReference type="NCBI Taxonomy" id="51695"/>
    <lineage>
        <taxon>Eukaryota</taxon>
        <taxon>Viridiplantae</taxon>
        <taxon>Chlorophyta</taxon>
        <taxon>core chlorophytes</taxon>
        <taxon>Chlorophyceae</taxon>
        <taxon>CS clade</taxon>
        <taxon>Chlamydomonadales</taxon>
        <taxon>Chlamydomonadaceae</taxon>
        <taxon>Chlamydomonas</taxon>
    </lineage>
</organism>
<sequence>MAAPRTYLADRSRVHHVSLLLRLLGLIMQATSECATVRTKAFKQEFLLMGLGLVVQQDSPKDFLAHMGLIALVCLSGHLQGLAPDVDLPTETLKFMATFVCLLALNSLYLALMGPAPTWAGARPLGRSTDLPTVAEDEAAMPGGGLPQHASQSQQDASEWDGIGNRAGAAAGAGAGGAAVGASTTGGMGGAMPSPGASALGTPYRMSADGVHVQAMSLSQPLTRAPTVGLAGGPLPSDFAMTAGGCTGAGLGLEQQALAAALGGGGGVRGWWGAAATGGDAVRIHHVHLVKLCVIRAFAFAYLAAHAAQVVRDCRRRGESVWRYWGSVHLTTLGAVLYGVAPLVALCAPAVYARWGDAMNTFNWALTLTVRASALLLEPPGMHDMHVERSFVFNCVNALAADAPTALHVRSTGAMTAAWALMHAYILFTRGMPQAAAAGEADGGGAAGGSGPERASSLLQLLRPLGIYPLGWVGSVLLHLVSRVPRYVVVGGGGGGGGAGGGDGAGRAASIDGGAAYGAAAVAAWMSGAVHPMLGGKAAPAGAGGGGAGGGVGATGGRGGLASTSSGALNRLSGMPSGGGAGLGLGAEMDLRRHWAMVRKRYGTHARAAAMARGGGGGIGSGLAGAGGSSLGLAAAGGSVAGFSFGNADDGAVHHHGSSHFGSSQMFGSAVFPAGYGGGAGGGAGGHSAGAAAVAAAAGLRSHSHRQLRVPPATAPLMAQHASLLPNSPKGPVQPLPASHLAYAGGGGLLPSAFTLASYSPLQPAGSKLARAFPKDSRHSTDRVLPAAGATTAVAASGAAASVAAATPSHTTEPPAASGASAAPPVPPLATELASPSGTGKTVFSMAAAAAAAAACDGEPADSKRAPLPAAGAAPVDGAAGGLSPRSRTPTTSGGGAAAAAAAAAALHSGSNSLSRRASNLTGSPPASPSSRAGPTPTARSPFSRTGTGTSSGLEPLVRAGDGSGPLPAVSGTLASASAPQSRVASGSRPRVALGPARAAADEAKSSAELVPSAAAAVSSVASVGRGPAPPSGEEAMGSSMTISALVASSGSERLAQPLVPDPLQLPRALEPEPRTEDEQGQQTQQEQDQERHLSRGEGTGGSLLLRPPTPEADDAGDGARPLASAPSGGLVGSTQTLAVLGSMEGELDMMRPQGRQDAAGVPGKVAAAAAAAAFGGDRRGELSFGQGSESGPAASEEVVDKGRGRFAHGREQRTDATAEDAVPAAANAALREQGPSGVSGAERGAVDVGGAAPASPKLVIACKPAVAPTWQEDAQPIANEGGEAPCASAAADTTAAGADSSTPVVDETAEASGDAAEAGAWRWLSLSAWLAWLRGGQGVPPPLPPLPAEMVSGWDPAEAQRTLAPFIQRHSAFKTSDSRRRLLGDSNSTAAVAARARAAERERERELQLQQQGGAVGVSAAGCVTKFGFRDRAAALLRLVVVVHSALPIYSLALDILRPRCKTAADLASDACGFVARSGLLWAPSGLSAVPALRHSPGAGGGLTALGRVMLLHDGLTALDLALAALPFLAPRAFRAWRHVLWPFMLIVCEEVRLFVLEGLGVCLGTPGRPLYALFLAAALWRLLELPPAVFTWAMALRLATLVHHAAMLYDTESANAAVSYAGHLHPLIRVAVLSVGGYVAAHVFMSRAIPAANIATAAAHASGRRLPAPRRWLLRCLSTADGAVALGLAALGLLHAATSGMVDLDRWRAGEVALVTDLVGVLQDAVVSSSQGYFRHGEPLPPAVSYSLVGGLSAAVLVAVLRAVYLVSHESQGRDREWYRQHGAALAVLHDVAARETDVDELLGTLEAETRDMYSRCSVYLAVLPQYARLMGSSAFAWCAPPEYAAAAAAGEDGAGAGGWWCDSGAAAGLAPATLLVPIHEQGCLRSLVACSGGAAGAWQCATAVVTALSRPQELVVATDAGPAAGRWTGCPPLDWLLAATSASNVAVVPVAGLGTAAAAATTSSVGFGGPGANANGGNGSTGGASSVVGALLVLSPVHGEVDCGLLSLSADVAHALGGALHLRHMLAEYRAGEEILYDVLPSNVADALMSKKMAPRLSRLSHPNTPNAGAGGATGSSMLVSGSGAPPSGLAGGGGGGSGAFSSGLTASFRGLSVAGSTEVNGSVTAAAGPSQGHAAAALGSGGGGGAANGLGAHSRARLEDASASLPTPGSPGGGNGTSSGQLVLGRVSEGAGAGGAGGEAGGAEEPAAHGRGDTRPFGAQSAAVAVPKASAGALARVAAAAAGSVNGSSTGSPPIGNSGAYLGAIGSTGDIVYKQWHGGVSVLFADIVGWTSLAQEVEAEEVMMLLHELFCKYDAIADEMGVYKVETIGDCYMAATGLLAEDPAHAAQLVAFGKAIIHAAASVYNPKTGGGVQIRVGVHSGRVMSGIVGRHRARYCLFGDTVNTASRMESTGMPGRIQVSEVTYGLMAACPLPGAATVEDFEARGEIPVKGKGLMRTFLSGAVLPESLLPPMASQVPLPQVSEL</sequence>